<keyword evidence="4 12" id="KW-0547">Nucleotide-binding</keyword>
<reference evidence="14 15" key="1">
    <citation type="submission" date="2016-12" db="EMBL/GenBank/DDBJ databases">
        <title>Domibacillus sp. SAOS 44 whole genome sequencing.</title>
        <authorList>
            <person name="Verma A."/>
            <person name="Krishnamurthi S."/>
        </authorList>
    </citation>
    <scope>NUCLEOTIDE SEQUENCE [LARGE SCALE GENOMIC DNA]</scope>
    <source>
        <strain evidence="14 15">SAOS 44</strain>
    </source>
</reference>
<evidence type="ECO:0000256" key="9">
    <source>
        <dbReference type="ARBA" id="ARBA00023235"/>
    </source>
</evidence>
<dbReference type="GO" id="GO:1990077">
    <property type="term" value="C:primosome complex"/>
    <property type="evidence" value="ECO:0007669"/>
    <property type="project" value="UniProtKB-UniRule"/>
</dbReference>
<dbReference type="GO" id="GO:0006269">
    <property type="term" value="P:DNA replication, synthesis of primer"/>
    <property type="evidence" value="ECO:0007669"/>
    <property type="project" value="UniProtKB-UniRule"/>
</dbReference>
<dbReference type="AlphaFoldDB" id="A0A1Q5P568"/>
<organism evidence="14 15">
    <name type="scientific">Domibacillus mangrovi</name>
    <dbReference type="NCBI Taxonomy" id="1714354"/>
    <lineage>
        <taxon>Bacteria</taxon>
        <taxon>Bacillati</taxon>
        <taxon>Bacillota</taxon>
        <taxon>Bacilli</taxon>
        <taxon>Bacillales</taxon>
        <taxon>Bacillaceae</taxon>
        <taxon>Domibacillus</taxon>
    </lineage>
</organism>
<keyword evidence="15" id="KW-1185">Reference proteome</keyword>
<dbReference type="Pfam" id="PF03796">
    <property type="entry name" value="DnaB_C"/>
    <property type="match status" value="1"/>
</dbReference>
<keyword evidence="6 12" id="KW-0347">Helicase</keyword>
<proteinExistence type="inferred from homology"/>
<evidence type="ECO:0000256" key="7">
    <source>
        <dbReference type="ARBA" id="ARBA00022840"/>
    </source>
</evidence>
<dbReference type="GO" id="GO:0003677">
    <property type="term" value="F:DNA binding"/>
    <property type="evidence" value="ECO:0007669"/>
    <property type="project" value="UniProtKB-UniRule"/>
</dbReference>
<dbReference type="Gene3D" id="1.10.860.10">
    <property type="entry name" value="DNAb Helicase, Chain A"/>
    <property type="match status" value="1"/>
</dbReference>
<dbReference type="Pfam" id="PF00772">
    <property type="entry name" value="DnaB"/>
    <property type="match status" value="1"/>
</dbReference>
<evidence type="ECO:0000256" key="1">
    <source>
        <dbReference type="ARBA" id="ARBA00008428"/>
    </source>
</evidence>
<dbReference type="PANTHER" id="PTHR30153:SF2">
    <property type="entry name" value="REPLICATIVE DNA HELICASE"/>
    <property type="match status" value="1"/>
</dbReference>
<dbReference type="EMBL" id="MRWQ01000005">
    <property type="protein sequence ID" value="OKL37374.1"/>
    <property type="molecule type" value="Genomic_DNA"/>
</dbReference>
<feature type="domain" description="SF4 helicase" evidence="13">
    <location>
        <begin position="163"/>
        <end position="431"/>
    </location>
</feature>
<evidence type="ECO:0000256" key="3">
    <source>
        <dbReference type="ARBA" id="ARBA00022705"/>
    </source>
</evidence>
<dbReference type="GO" id="GO:0016887">
    <property type="term" value="F:ATP hydrolysis activity"/>
    <property type="evidence" value="ECO:0007669"/>
    <property type="project" value="RHEA"/>
</dbReference>
<evidence type="ECO:0000313" key="15">
    <source>
        <dbReference type="Proteomes" id="UP000186524"/>
    </source>
</evidence>
<dbReference type="STRING" id="1714354.BLL40_05345"/>
<evidence type="ECO:0000256" key="11">
    <source>
        <dbReference type="NCBIfam" id="TIGR00665"/>
    </source>
</evidence>
<evidence type="ECO:0000259" key="13">
    <source>
        <dbReference type="PROSITE" id="PS51199"/>
    </source>
</evidence>
<dbReference type="InterPro" id="IPR007692">
    <property type="entry name" value="DNA_helicase_DnaB"/>
</dbReference>
<dbReference type="SUPFAM" id="SSF48024">
    <property type="entry name" value="N-terminal domain of DnaB helicase"/>
    <property type="match status" value="1"/>
</dbReference>
<dbReference type="PANTHER" id="PTHR30153">
    <property type="entry name" value="REPLICATIVE DNA HELICASE DNAB"/>
    <property type="match status" value="1"/>
</dbReference>
<keyword evidence="8 12" id="KW-0238">DNA-binding</keyword>
<evidence type="ECO:0000256" key="5">
    <source>
        <dbReference type="ARBA" id="ARBA00022801"/>
    </source>
</evidence>
<comment type="catalytic activity">
    <reaction evidence="10 12">
        <text>ATP + H2O = ADP + phosphate + H(+)</text>
        <dbReference type="Rhea" id="RHEA:13065"/>
        <dbReference type="ChEBI" id="CHEBI:15377"/>
        <dbReference type="ChEBI" id="CHEBI:15378"/>
        <dbReference type="ChEBI" id="CHEBI:30616"/>
        <dbReference type="ChEBI" id="CHEBI:43474"/>
        <dbReference type="ChEBI" id="CHEBI:456216"/>
        <dbReference type="EC" id="5.6.2.3"/>
    </reaction>
</comment>
<keyword evidence="3 12" id="KW-0235">DNA replication</keyword>
<protein>
    <recommendedName>
        <fullName evidence="11 12">Replicative DNA helicase</fullName>
        <ecNumber evidence="11 12">5.6.2.3</ecNumber>
    </recommendedName>
</protein>
<dbReference type="GO" id="GO:0043139">
    <property type="term" value="F:5'-3' DNA helicase activity"/>
    <property type="evidence" value="ECO:0007669"/>
    <property type="project" value="UniProtKB-EC"/>
</dbReference>
<evidence type="ECO:0000256" key="6">
    <source>
        <dbReference type="ARBA" id="ARBA00022806"/>
    </source>
</evidence>
<keyword evidence="2 12" id="KW-0639">Primosome</keyword>
<dbReference type="PROSITE" id="PS51199">
    <property type="entry name" value="SF4_HELICASE"/>
    <property type="match status" value="1"/>
</dbReference>
<dbReference type="Gene3D" id="3.40.50.300">
    <property type="entry name" value="P-loop containing nucleotide triphosphate hydrolases"/>
    <property type="match status" value="1"/>
</dbReference>
<accession>A0A1Q5P568</accession>
<keyword evidence="5 12" id="KW-0378">Hydrolase</keyword>
<dbReference type="OrthoDB" id="9773982at2"/>
<dbReference type="EC" id="5.6.2.3" evidence="11 12"/>
<dbReference type="Proteomes" id="UP000186524">
    <property type="component" value="Unassembled WGS sequence"/>
</dbReference>
<evidence type="ECO:0000256" key="12">
    <source>
        <dbReference type="RuleBase" id="RU362085"/>
    </source>
</evidence>
<sequence>MHSHDVYQSAEVEGTVIGSFFLEPDLAYETILTIEHFTLSANRIIFGAIKKLSELNTPVDVQTVTHQLVKDDQIENVGGVRYLAEVAGSVPTTANFPYYQAILIEHYKQRLMTRAASDYLSNPTEEAAEKLYSTFIEAQEIGRKNEQSKTDVLYEIHEEMYEDAGELTGISSGLHELDNMTGGWQGGDLIIIAGRPSMGKTAYALGLAKACCENGGVADIFSLEMPQKQLIKRFLSSIGNINGLKWRNTFKLFTDKDKQRAKHAMDAYNKWDIYIHDDSRQTVADIRAVVRKTKREHPDQKHIVVIDYLQLITQIGKFERNDLAVGHITKELKQMARQFDVPVLLLSQLSRAVEQRQDKRPMMSDLRDSGSIEQDADIVSFLYRDDYYDKESSAKNIVEVILAKQRNGPIGTVELAFIKEYSQFTNIERRYGDEPA</sequence>
<dbReference type="NCBIfam" id="TIGR00665">
    <property type="entry name" value="DnaB"/>
    <property type="match status" value="1"/>
</dbReference>
<dbReference type="InterPro" id="IPR016136">
    <property type="entry name" value="DNA_helicase_N/primase_C"/>
</dbReference>
<evidence type="ECO:0000256" key="2">
    <source>
        <dbReference type="ARBA" id="ARBA00022515"/>
    </source>
</evidence>
<dbReference type="InterPro" id="IPR007694">
    <property type="entry name" value="DNA_helicase_DnaB-like_C"/>
</dbReference>
<gene>
    <name evidence="14" type="ORF">BLL40_05345</name>
</gene>
<dbReference type="SUPFAM" id="SSF52540">
    <property type="entry name" value="P-loop containing nucleoside triphosphate hydrolases"/>
    <property type="match status" value="1"/>
</dbReference>
<dbReference type="InterPro" id="IPR027417">
    <property type="entry name" value="P-loop_NTPase"/>
</dbReference>
<comment type="function">
    <text evidence="12">The main replicative DNA helicase, it participates in initiation and elongation during chromosome replication. Travels ahead of the DNA replisome, separating dsDNA into templates for DNA synthesis. A processive ATP-dependent 5'-3' DNA helicase it has DNA-dependent ATPase activity.</text>
</comment>
<comment type="caution">
    <text evidence="14">The sequence shown here is derived from an EMBL/GenBank/DDBJ whole genome shotgun (WGS) entry which is preliminary data.</text>
</comment>
<dbReference type="GO" id="GO:0005524">
    <property type="term" value="F:ATP binding"/>
    <property type="evidence" value="ECO:0007669"/>
    <property type="project" value="UniProtKB-UniRule"/>
</dbReference>
<keyword evidence="7 12" id="KW-0067">ATP-binding</keyword>
<keyword evidence="9" id="KW-0413">Isomerase</keyword>
<dbReference type="InterPro" id="IPR036185">
    <property type="entry name" value="DNA_heli_DnaB-like_N_sf"/>
</dbReference>
<evidence type="ECO:0000313" key="14">
    <source>
        <dbReference type="EMBL" id="OKL37374.1"/>
    </source>
</evidence>
<comment type="similarity">
    <text evidence="1 12">Belongs to the helicase family. DnaB subfamily.</text>
</comment>
<dbReference type="InterPro" id="IPR007693">
    <property type="entry name" value="DNA_helicase_DnaB-like_N"/>
</dbReference>
<dbReference type="CDD" id="cd00984">
    <property type="entry name" value="DnaB_C"/>
    <property type="match status" value="1"/>
</dbReference>
<evidence type="ECO:0000256" key="10">
    <source>
        <dbReference type="ARBA" id="ARBA00048954"/>
    </source>
</evidence>
<evidence type="ECO:0000256" key="4">
    <source>
        <dbReference type="ARBA" id="ARBA00022741"/>
    </source>
</evidence>
<name>A0A1Q5P568_9BACI</name>
<evidence type="ECO:0000256" key="8">
    <source>
        <dbReference type="ARBA" id="ARBA00023125"/>
    </source>
</evidence>
<dbReference type="GO" id="GO:0005829">
    <property type="term" value="C:cytosol"/>
    <property type="evidence" value="ECO:0007669"/>
    <property type="project" value="TreeGrafter"/>
</dbReference>